<dbReference type="GO" id="GO:0022857">
    <property type="term" value="F:transmembrane transporter activity"/>
    <property type="evidence" value="ECO:0007669"/>
    <property type="project" value="InterPro"/>
</dbReference>
<feature type="domain" description="Major facilitator superfamily (MFS) profile" evidence="8">
    <location>
        <begin position="126"/>
        <end position="533"/>
    </location>
</feature>
<keyword evidence="3 7" id="KW-0812">Transmembrane</keyword>
<dbReference type="FunFam" id="1.20.1250.20:FF:000188">
    <property type="entry name" value="MFS general substrate transporter"/>
    <property type="match status" value="1"/>
</dbReference>
<dbReference type="GeneID" id="87809791"/>
<keyword evidence="10" id="KW-1185">Reference proteome</keyword>
<keyword evidence="5 7" id="KW-0472">Membrane</keyword>
<proteinExistence type="predicted"/>
<feature type="region of interest" description="Disordered" evidence="6">
    <location>
        <begin position="29"/>
        <end position="75"/>
    </location>
</feature>
<evidence type="ECO:0000256" key="5">
    <source>
        <dbReference type="ARBA" id="ARBA00023136"/>
    </source>
</evidence>
<dbReference type="FunFam" id="1.20.1250.20:FF:000013">
    <property type="entry name" value="MFS general substrate transporter"/>
    <property type="match status" value="1"/>
</dbReference>
<dbReference type="SUPFAM" id="SSF103473">
    <property type="entry name" value="MFS general substrate transporter"/>
    <property type="match status" value="1"/>
</dbReference>
<feature type="transmembrane region" description="Helical" evidence="7">
    <location>
        <begin position="253"/>
        <end position="273"/>
    </location>
</feature>
<comment type="subcellular location">
    <subcellularLocation>
        <location evidence="1">Membrane</location>
        <topology evidence="1">Multi-pass membrane protein</topology>
    </subcellularLocation>
</comment>
<dbReference type="InterPro" id="IPR011701">
    <property type="entry name" value="MFS"/>
</dbReference>
<protein>
    <submittedName>
        <fullName evidence="9">Purtative transporter</fullName>
    </submittedName>
</protein>
<evidence type="ECO:0000256" key="3">
    <source>
        <dbReference type="ARBA" id="ARBA00022692"/>
    </source>
</evidence>
<evidence type="ECO:0000256" key="2">
    <source>
        <dbReference type="ARBA" id="ARBA00022448"/>
    </source>
</evidence>
<dbReference type="PANTHER" id="PTHR43791:SF9">
    <property type="entry name" value="MAJOR FACILITATOR-TYPE TRANSPORTER HXNP"/>
    <property type="match status" value="1"/>
</dbReference>
<evidence type="ECO:0000256" key="6">
    <source>
        <dbReference type="SAM" id="MobiDB-lite"/>
    </source>
</evidence>
<name>A0AAF0YEK3_9TREE</name>
<feature type="transmembrane region" description="Helical" evidence="7">
    <location>
        <begin position="218"/>
        <end position="241"/>
    </location>
</feature>
<feature type="transmembrane region" description="Helical" evidence="7">
    <location>
        <begin position="194"/>
        <end position="212"/>
    </location>
</feature>
<dbReference type="PROSITE" id="PS50850">
    <property type="entry name" value="MFS"/>
    <property type="match status" value="1"/>
</dbReference>
<keyword evidence="4 7" id="KW-1133">Transmembrane helix</keyword>
<evidence type="ECO:0000256" key="1">
    <source>
        <dbReference type="ARBA" id="ARBA00004141"/>
    </source>
</evidence>
<dbReference type="InterPro" id="IPR020846">
    <property type="entry name" value="MFS_dom"/>
</dbReference>
<evidence type="ECO:0000313" key="10">
    <source>
        <dbReference type="Proteomes" id="UP000827549"/>
    </source>
</evidence>
<dbReference type="PANTHER" id="PTHR43791">
    <property type="entry name" value="PERMEASE-RELATED"/>
    <property type="match status" value="1"/>
</dbReference>
<feature type="transmembrane region" description="Helical" evidence="7">
    <location>
        <begin position="421"/>
        <end position="443"/>
    </location>
</feature>
<feature type="transmembrane region" description="Helical" evidence="7">
    <location>
        <begin position="479"/>
        <end position="499"/>
    </location>
</feature>
<evidence type="ECO:0000256" key="4">
    <source>
        <dbReference type="ARBA" id="ARBA00022989"/>
    </source>
</evidence>
<keyword evidence="2" id="KW-0813">Transport</keyword>
<evidence type="ECO:0000256" key="7">
    <source>
        <dbReference type="SAM" id="Phobius"/>
    </source>
</evidence>
<accession>A0AAF0YEK3</accession>
<feature type="transmembrane region" description="Helical" evidence="7">
    <location>
        <begin position="390"/>
        <end position="409"/>
    </location>
</feature>
<sequence>MCGPAWCQSPPSCAKLRGAAGLECTQNGEEASQGGVAPHLRSSAPKIPPPPELLSLSRTSTVSPGAPTMTYSSDSKEEAIGSIDAAVPADFAGDNGDYRFTPEQVAAYEIDPDVHKRVVRAYDKRILPTILLMYLFSALDRGNVSNAKSDHMDLDLGFKGNEWNTMLTVFYVPFCVMAYPGTFMSKKFGAHRTMPIYMAGWGVMALVTAAVKNYHQTLVVRLILGMFEGCFGASLNMYLACFYKRDELGKRMATWYSTVAISGAFSGLLSYGLFQVKSRLHGWQLLFLVEGSLTVLFAVVAWFALPPLPTKSTFLTPHERTVAVMRLLKDATTEVDAEFNLKAYFEPAKEWQTWAWAFYCLIYGVANQTASVFLTQIIGRFGFSKVKTNLYTVPPYACAVVVLWCVVISSDYHRERTCHTMFANLLVVIGTITLACVPVNHIAPGYFCTFLITSGSFIPSVLFLSFVQNNTTKENSRAFRAAVMNFGANAGGIVSSNIFLQQFAPKYVTPLIVSAAIAALGICVLICLRTYMVLDNRRRNREQGVTWTSKDVPTAALSNGPSDPQYRWFY</sequence>
<organism evidence="9 10">
    <name type="scientific">Vanrija pseudolonga</name>
    <dbReference type="NCBI Taxonomy" id="143232"/>
    <lineage>
        <taxon>Eukaryota</taxon>
        <taxon>Fungi</taxon>
        <taxon>Dikarya</taxon>
        <taxon>Basidiomycota</taxon>
        <taxon>Agaricomycotina</taxon>
        <taxon>Tremellomycetes</taxon>
        <taxon>Trichosporonales</taxon>
        <taxon>Trichosporonaceae</taxon>
        <taxon>Vanrija</taxon>
    </lineage>
</organism>
<feature type="transmembrane region" description="Helical" evidence="7">
    <location>
        <begin position="449"/>
        <end position="467"/>
    </location>
</feature>
<dbReference type="Proteomes" id="UP000827549">
    <property type="component" value="Chromosome 4"/>
</dbReference>
<feature type="transmembrane region" description="Helical" evidence="7">
    <location>
        <begin position="285"/>
        <end position="305"/>
    </location>
</feature>
<evidence type="ECO:0000313" key="9">
    <source>
        <dbReference type="EMBL" id="WOO83086.1"/>
    </source>
</evidence>
<dbReference type="Pfam" id="PF07690">
    <property type="entry name" value="MFS_1"/>
    <property type="match status" value="1"/>
</dbReference>
<dbReference type="GO" id="GO:0016020">
    <property type="term" value="C:membrane"/>
    <property type="evidence" value="ECO:0007669"/>
    <property type="project" value="UniProtKB-SubCell"/>
</dbReference>
<feature type="transmembrane region" description="Helical" evidence="7">
    <location>
        <begin position="511"/>
        <end position="531"/>
    </location>
</feature>
<gene>
    <name evidence="9" type="primary">SPAC1039.04_4</name>
    <name evidence="9" type="ORF">LOC62_04G006569</name>
</gene>
<reference evidence="9" key="1">
    <citation type="submission" date="2023-10" db="EMBL/GenBank/DDBJ databases">
        <authorList>
            <person name="Noh H."/>
        </authorList>
    </citation>
    <scope>NUCLEOTIDE SEQUENCE</scope>
    <source>
        <strain evidence="9">DUCC4014</strain>
    </source>
</reference>
<feature type="compositionally biased region" description="Polar residues" evidence="6">
    <location>
        <begin position="56"/>
        <end position="73"/>
    </location>
</feature>
<dbReference type="AlphaFoldDB" id="A0AAF0YEK3"/>
<dbReference type="RefSeq" id="XP_062629118.1">
    <property type="nucleotide sequence ID" value="XM_062773134.1"/>
</dbReference>
<feature type="transmembrane region" description="Helical" evidence="7">
    <location>
        <begin position="163"/>
        <end position="182"/>
    </location>
</feature>
<dbReference type="InterPro" id="IPR036259">
    <property type="entry name" value="MFS_trans_sf"/>
</dbReference>
<evidence type="ECO:0000259" key="8">
    <source>
        <dbReference type="PROSITE" id="PS50850"/>
    </source>
</evidence>
<dbReference type="EMBL" id="CP086717">
    <property type="protein sequence ID" value="WOO83086.1"/>
    <property type="molecule type" value="Genomic_DNA"/>
</dbReference>
<dbReference type="Gene3D" id="1.20.1250.20">
    <property type="entry name" value="MFS general substrate transporter like domains"/>
    <property type="match status" value="2"/>
</dbReference>